<reference evidence="1" key="1">
    <citation type="submission" date="2018-05" db="EMBL/GenBank/DDBJ databases">
        <authorList>
            <person name="Lanie J.A."/>
            <person name="Ng W.-L."/>
            <person name="Kazmierczak K.M."/>
            <person name="Andrzejewski T.M."/>
            <person name="Davidsen T.M."/>
            <person name="Wayne K.J."/>
            <person name="Tettelin H."/>
            <person name="Glass J.I."/>
            <person name="Rusch D."/>
            <person name="Podicherti R."/>
            <person name="Tsui H.-C.T."/>
            <person name="Winkler M.E."/>
        </authorList>
    </citation>
    <scope>NUCLEOTIDE SEQUENCE</scope>
</reference>
<name>A0A382F276_9ZZZZ</name>
<gene>
    <name evidence="1" type="ORF">METZ01_LOCUS209031</name>
</gene>
<evidence type="ECO:0000313" key="1">
    <source>
        <dbReference type="EMBL" id="SVB56177.1"/>
    </source>
</evidence>
<dbReference type="AlphaFoldDB" id="A0A382F276"/>
<accession>A0A382F276</accession>
<dbReference type="EMBL" id="UINC01047206">
    <property type="protein sequence ID" value="SVB56177.1"/>
    <property type="molecule type" value="Genomic_DNA"/>
</dbReference>
<sequence>VKEMKSKMNTTLENVVKAVAHYQATGKHKQVSFRYNPEVRTDFDFSVWKHEHDSDAMRSILPEDIMMSDMGNMYVVGKDNRYNLKQFSTQFPQHVRSYRLDRIVL</sequence>
<protein>
    <recommendedName>
        <fullName evidence="2">WYL domain-containing protein</fullName>
    </recommendedName>
</protein>
<evidence type="ECO:0008006" key="2">
    <source>
        <dbReference type="Google" id="ProtNLM"/>
    </source>
</evidence>
<organism evidence="1">
    <name type="scientific">marine metagenome</name>
    <dbReference type="NCBI Taxonomy" id="408172"/>
    <lineage>
        <taxon>unclassified sequences</taxon>
        <taxon>metagenomes</taxon>
        <taxon>ecological metagenomes</taxon>
    </lineage>
</organism>
<proteinExistence type="predicted"/>
<feature type="non-terminal residue" evidence="1">
    <location>
        <position position="1"/>
    </location>
</feature>